<sequence>MAGISVIIPTFNRAGRIEKAVESVLAQDFRDFELIVVDDGSEDDTLEILRSYPQVHVLPQKRQGVSAARNHGAAAGSGELIAFLDSDDLWLPSKLTVQADFFANNPEALICQTGETWIRRGKRVNPRNRHEKPSGQVFERSLELCLVSPSAVMMRRSLFDAMGGFDESLPACEDYDLWLRIGCRHPVHLIDEPLVIKHGGHEDQLSAMPGLDRYRIASLVKLLENQPLTASQRAAAAAVMQKKCRIYANGCAKRSRDEEAEFYQAVARHYENGPPQSQTQKENSPP</sequence>
<feature type="domain" description="Glycosyltransferase 2-like" evidence="1">
    <location>
        <begin position="5"/>
        <end position="161"/>
    </location>
</feature>
<dbReference type="AlphaFoldDB" id="B8FKY1"/>
<dbReference type="InterPro" id="IPR001173">
    <property type="entry name" value="Glyco_trans_2-like"/>
</dbReference>
<name>B8FKY1_DESAL</name>
<dbReference type="Pfam" id="PF00535">
    <property type="entry name" value="Glycos_transf_2"/>
    <property type="match status" value="1"/>
</dbReference>
<dbReference type="PANTHER" id="PTHR43685">
    <property type="entry name" value="GLYCOSYLTRANSFERASE"/>
    <property type="match status" value="1"/>
</dbReference>
<dbReference type="CAZy" id="GT2">
    <property type="family name" value="Glycosyltransferase Family 2"/>
</dbReference>
<dbReference type="RefSeq" id="WP_015947573.1">
    <property type="nucleotide sequence ID" value="NC_011768.1"/>
</dbReference>
<keyword evidence="2" id="KW-0808">Transferase</keyword>
<dbReference type="Gene3D" id="3.90.550.10">
    <property type="entry name" value="Spore Coat Polysaccharide Biosynthesis Protein SpsA, Chain A"/>
    <property type="match status" value="1"/>
</dbReference>
<dbReference type="SUPFAM" id="SSF53448">
    <property type="entry name" value="Nucleotide-diphospho-sugar transferases"/>
    <property type="match status" value="1"/>
</dbReference>
<evidence type="ECO:0000259" key="1">
    <source>
        <dbReference type="Pfam" id="PF00535"/>
    </source>
</evidence>
<dbReference type="Proteomes" id="UP000000739">
    <property type="component" value="Chromosome"/>
</dbReference>
<dbReference type="HOGENOM" id="CLU_025996_0_0_7"/>
<reference evidence="2 3" key="1">
    <citation type="journal article" date="2012" name="Environ. Microbiol.">
        <title>The genome sequence of Desulfatibacillum alkenivorans AK-01: a blueprint for anaerobic alkane oxidation.</title>
        <authorList>
            <person name="Callaghan A.V."/>
            <person name="Morris B.E."/>
            <person name="Pereira I.A."/>
            <person name="McInerney M.J."/>
            <person name="Austin R.N."/>
            <person name="Groves J.T."/>
            <person name="Kukor J.J."/>
            <person name="Suflita J.M."/>
            <person name="Young L.Y."/>
            <person name="Zylstra G.J."/>
            <person name="Wawrik B."/>
        </authorList>
    </citation>
    <scope>NUCLEOTIDE SEQUENCE [LARGE SCALE GENOMIC DNA]</scope>
    <source>
        <strain evidence="2 3">AK-01</strain>
    </source>
</reference>
<protein>
    <submittedName>
        <fullName evidence="2">Glycosyl transferase family 2</fullName>
    </submittedName>
</protein>
<organism evidence="2 3">
    <name type="scientific">Desulfatibacillum aliphaticivorans</name>
    <dbReference type="NCBI Taxonomy" id="218208"/>
    <lineage>
        <taxon>Bacteria</taxon>
        <taxon>Pseudomonadati</taxon>
        <taxon>Thermodesulfobacteriota</taxon>
        <taxon>Desulfobacteria</taxon>
        <taxon>Desulfobacterales</taxon>
        <taxon>Desulfatibacillaceae</taxon>
        <taxon>Desulfatibacillum</taxon>
    </lineage>
</organism>
<dbReference type="InterPro" id="IPR050834">
    <property type="entry name" value="Glycosyltransf_2"/>
</dbReference>
<proteinExistence type="predicted"/>
<dbReference type="PANTHER" id="PTHR43685:SF2">
    <property type="entry name" value="GLYCOSYLTRANSFERASE 2-LIKE DOMAIN-CONTAINING PROTEIN"/>
    <property type="match status" value="1"/>
</dbReference>
<evidence type="ECO:0000313" key="3">
    <source>
        <dbReference type="Proteomes" id="UP000000739"/>
    </source>
</evidence>
<evidence type="ECO:0000313" key="2">
    <source>
        <dbReference type="EMBL" id="ACL04503.1"/>
    </source>
</evidence>
<gene>
    <name evidence="2" type="ordered locus">Dalk_2812</name>
</gene>
<dbReference type="EMBL" id="CP001322">
    <property type="protein sequence ID" value="ACL04503.1"/>
    <property type="molecule type" value="Genomic_DNA"/>
</dbReference>
<accession>B8FKY1</accession>
<keyword evidence="3" id="KW-1185">Reference proteome</keyword>
<dbReference type="GO" id="GO:0016740">
    <property type="term" value="F:transferase activity"/>
    <property type="evidence" value="ECO:0007669"/>
    <property type="project" value="UniProtKB-KW"/>
</dbReference>
<dbReference type="InterPro" id="IPR029044">
    <property type="entry name" value="Nucleotide-diphossugar_trans"/>
</dbReference>
<dbReference type="eggNOG" id="COG1216">
    <property type="taxonomic scope" value="Bacteria"/>
</dbReference>
<dbReference type="KEGG" id="dal:Dalk_2812"/>